<keyword evidence="3" id="KW-1185">Reference proteome</keyword>
<feature type="compositionally biased region" description="Basic and acidic residues" evidence="1">
    <location>
        <begin position="13"/>
        <end position="26"/>
    </location>
</feature>
<dbReference type="AlphaFoldDB" id="A0AAD7HJW1"/>
<proteinExistence type="predicted"/>
<evidence type="ECO:0000313" key="3">
    <source>
        <dbReference type="Proteomes" id="UP001215598"/>
    </source>
</evidence>
<evidence type="ECO:0000256" key="1">
    <source>
        <dbReference type="SAM" id="MobiDB-lite"/>
    </source>
</evidence>
<accession>A0AAD7HJW1</accession>
<feature type="region of interest" description="Disordered" evidence="1">
    <location>
        <begin position="1"/>
        <end position="26"/>
    </location>
</feature>
<organism evidence="2 3">
    <name type="scientific">Mycena metata</name>
    <dbReference type="NCBI Taxonomy" id="1033252"/>
    <lineage>
        <taxon>Eukaryota</taxon>
        <taxon>Fungi</taxon>
        <taxon>Dikarya</taxon>
        <taxon>Basidiomycota</taxon>
        <taxon>Agaricomycotina</taxon>
        <taxon>Agaricomycetes</taxon>
        <taxon>Agaricomycetidae</taxon>
        <taxon>Agaricales</taxon>
        <taxon>Marasmiineae</taxon>
        <taxon>Mycenaceae</taxon>
        <taxon>Mycena</taxon>
    </lineage>
</organism>
<name>A0AAD7HJW1_9AGAR</name>
<sequence length="215" mass="23539">MSTSREGFTPRPELSESSRLHNMGDADHATDEERAVRVFLFTEETLGDGLTTNSGVLEVTRTRHNQLPFTVELEGPSVESTGAVCLCSPFNVTMVYSRQDTGGPKEHIRKKGLNHNDNRVEFAMWMPSPPVILQHPIIRALIESDNSLTTKIETLRSDVSTLQATIDAIRATNTNVDPGGGPLSFPSRFVGMSPGTRSRAKETELGSPMSRSSVK</sequence>
<dbReference type="Proteomes" id="UP001215598">
    <property type="component" value="Unassembled WGS sequence"/>
</dbReference>
<evidence type="ECO:0000313" key="2">
    <source>
        <dbReference type="EMBL" id="KAJ7721711.1"/>
    </source>
</evidence>
<reference evidence="2" key="1">
    <citation type="submission" date="2023-03" db="EMBL/GenBank/DDBJ databases">
        <title>Massive genome expansion in bonnet fungi (Mycena s.s.) driven by repeated elements and novel gene families across ecological guilds.</title>
        <authorList>
            <consortium name="Lawrence Berkeley National Laboratory"/>
            <person name="Harder C.B."/>
            <person name="Miyauchi S."/>
            <person name="Viragh M."/>
            <person name="Kuo A."/>
            <person name="Thoen E."/>
            <person name="Andreopoulos B."/>
            <person name="Lu D."/>
            <person name="Skrede I."/>
            <person name="Drula E."/>
            <person name="Henrissat B."/>
            <person name="Morin E."/>
            <person name="Kohler A."/>
            <person name="Barry K."/>
            <person name="LaButti K."/>
            <person name="Morin E."/>
            <person name="Salamov A."/>
            <person name="Lipzen A."/>
            <person name="Mereny Z."/>
            <person name="Hegedus B."/>
            <person name="Baldrian P."/>
            <person name="Stursova M."/>
            <person name="Weitz H."/>
            <person name="Taylor A."/>
            <person name="Grigoriev I.V."/>
            <person name="Nagy L.G."/>
            <person name="Martin F."/>
            <person name="Kauserud H."/>
        </authorList>
    </citation>
    <scope>NUCLEOTIDE SEQUENCE</scope>
    <source>
        <strain evidence="2">CBHHK182m</strain>
    </source>
</reference>
<gene>
    <name evidence="2" type="ORF">B0H16DRAFT_1473766</name>
</gene>
<feature type="region of interest" description="Disordered" evidence="1">
    <location>
        <begin position="177"/>
        <end position="215"/>
    </location>
</feature>
<protein>
    <submittedName>
        <fullName evidence="2">Uncharacterized protein</fullName>
    </submittedName>
</protein>
<comment type="caution">
    <text evidence="2">The sequence shown here is derived from an EMBL/GenBank/DDBJ whole genome shotgun (WGS) entry which is preliminary data.</text>
</comment>
<dbReference type="EMBL" id="JARKIB010000227">
    <property type="protein sequence ID" value="KAJ7721711.1"/>
    <property type="molecule type" value="Genomic_DNA"/>
</dbReference>